<protein>
    <submittedName>
        <fullName evidence="2">Uncharacterized protein</fullName>
    </submittedName>
</protein>
<proteinExistence type="predicted"/>
<feature type="transmembrane region" description="Helical" evidence="1">
    <location>
        <begin position="91"/>
        <end position="110"/>
    </location>
</feature>
<keyword evidence="3" id="KW-1185">Reference proteome</keyword>
<organism evidence="2 3">
    <name type="scientific">Tubulinosema ratisbonensis</name>
    <dbReference type="NCBI Taxonomy" id="291195"/>
    <lineage>
        <taxon>Eukaryota</taxon>
        <taxon>Fungi</taxon>
        <taxon>Fungi incertae sedis</taxon>
        <taxon>Microsporidia</taxon>
        <taxon>Tubulinosematoidea</taxon>
        <taxon>Tubulinosematidae</taxon>
        <taxon>Tubulinosema</taxon>
    </lineage>
</organism>
<keyword evidence="1" id="KW-0812">Transmembrane</keyword>
<dbReference type="AlphaFoldDB" id="A0A437AK34"/>
<name>A0A437AK34_9MICR</name>
<dbReference type="Proteomes" id="UP000282876">
    <property type="component" value="Unassembled WGS sequence"/>
</dbReference>
<feature type="transmembrane region" description="Helical" evidence="1">
    <location>
        <begin position="116"/>
        <end position="136"/>
    </location>
</feature>
<evidence type="ECO:0000313" key="2">
    <source>
        <dbReference type="EMBL" id="RVD91396.1"/>
    </source>
</evidence>
<accession>A0A437AK34</accession>
<feature type="transmembrane region" description="Helical" evidence="1">
    <location>
        <begin position="148"/>
        <end position="171"/>
    </location>
</feature>
<sequence length="290" mass="34928">MDSDLKTKEKFQKNKLSEKSKNFLEIINLNTPHHLTKRVKDGHEWKIFGLKTDDKIPLISSRKPKDLHLFKQKTNIKNKIIKAIKRWDKQIFLFIPFFYIYINFYCSLFLELSSFFILVQLFNIFNFIFFLIRLLLSFKNKLDLFTANADFLVGGNIGYIFSIIAYSSWFIKFNHDFTMFFAMCIFIVIYMYFLKALIYNLKRSKCVYFILLIILFAVFFIRFPQITVNLGFAVSLLVFSFLHFIQYRIFKEDFILLDLVYIIFSYLELYYVTSAINFVNNSETKFFYNF</sequence>
<evidence type="ECO:0000256" key="1">
    <source>
        <dbReference type="SAM" id="Phobius"/>
    </source>
</evidence>
<evidence type="ECO:0000313" key="3">
    <source>
        <dbReference type="Proteomes" id="UP000282876"/>
    </source>
</evidence>
<reference evidence="2 3" key="1">
    <citation type="submission" date="2018-10" db="EMBL/GenBank/DDBJ databases">
        <title>Draft genome sequence of the microsporidian Tubulinosema ratisbonensis.</title>
        <authorList>
            <person name="Polonais V."/>
            <person name="Peyretaillade E."/>
            <person name="Niehus S."/>
            <person name="Wawrzyniak I."/>
            <person name="Franchet A."/>
            <person name="Gaspin C."/>
            <person name="Reichstadt M."/>
            <person name="Belser C."/>
            <person name="Labadie K."/>
            <person name="Delbac F."/>
            <person name="Ferrandon D."/>
        </authorList>
    </citation>
    <scope>NUCLEOTIDE SEQUENCE [LARGE SCALE GENOMIC DNA]</scope>
    <source>
        <strain evidence="2 3">Franzen</strain>
    </source>
</reference>
<keyword evidence="1" id="KW-1133">Transmembrane helix</keyword>
<feature type="transmembrane region" description="Helical" evidence="1">
    <location>
        <begin position="206"/>
        <end position="224"/>
    </location>
</feature>
<feature type="transmembrane region" description="Helical" evidence="1">
    <location>
        <begin position="177"/>
        <end position="194"/>
    </location>
</feature>
<feature type="transmembrane region" description="Helical" evidence="1">
    <location>
        <begin position="254"/>
        <end position="272"/>
    </location>
</feature>
<keyword evidence="1" id="KW-0472">Membrane</keyword>
<dbReference type="EMBL" id="RCSS01000540">
    <property type="protein sequence ID" value="RVD91396.1"/>
    <property type="molecule type" value="Genomic_DNA"/>
</dbReference>
<comment type="caution">
    <text evidence="2">The sequence shown here is derived from an EMBL/GenBank/DDBJ whole genome shotgun (WGS) entry which is preliminary data.</text>
</comment>
<gene>
    <name evidence="2" type="ORF">TUBRATIS_21620</name>
</gene>
<feature type="transmembrane region" description="Helical" evidence="1">
    <location>
        <begin position="230"/>
        <end position="247"/>
    </location>
</feature>
<dbReference type="VEuPathDB" id="MicrosporidiaDB:TUBRATIS_21620"/>